<gene>
    <name evidence="3" type="ordered locus">Hhal_1994</name>
</gene>
<dbReference type="Proteomes" id="UP000000647">
    <property type="component" value="Chromosome"/>
</dbReference>
<proteinExistence type="predicted"/>
<sequence>MRMQNVERGPIARVAGVIGAIAVIALAATLGIVMLAVMLGLALIGAVIIAARTWWLRRQMRRAAARGEGFGHTARPGTPAHGRVIEGEYSRGSKDDPHHPRR</sequence>
<evidence type="ECO:0000256" key="1">
    <source>
        <dbReference type="SAM" id="MobiDB-lite"/>
    </source>
</evidence>
<evidence type="ECO:0000313" key="4">
    <source>
        <dbReference type="Proteomes" id="UP000000647"/>
    </source>
</evidence>
<feature type="transmembrane region" description="Helical" evidence="2">
    <location>
        <begin position="12"/>
        <end position="30"/>
    </location>
</feature>
<evidence type="ECO:0000256" key="2">
    <source>
        <dbReference type="SAM" id="Phobius"/>
    </source>
</evidence>
<dbReference type="KEGG" id="hha:Hhal_1994"/>
<reference evidence="4" key="1">
    <citation type="submission" date="2006-12" db="EMBL/GenBank/DDBJ databases">
        <title>Complete sequence of Halorhodospira halophila SL1.</title>
        <authorList>
            <consortium name="US DOE Joint Genome Institute"/>
            <person name="Copeland A."/>
            <person name="Lucas S."/>
            <person name="Lapidus A."/>
            <person name="Barry K."/>
            <person name="Detter J.C."/>
            <person name="Glavina del Rio T."/>
            <person name="Hammon N."/>
            <person name="Israni S."/>
            <person name="Dalin E."/>
            <person name="Tice H."/>
            <person name="Pitluck S."/>
            <person name="Saunders E."/>
            <person name="Brettin T."/>
            <person name="Bruce D."/>
            <person name="Han C."/>
            <person name="Tapia R."/>
            <person name="Schmutz J."/>
            <person name="Larimer F."/>
            <person name="Land M."/>
            <person name="Hauser L."/>
            <person name="Kyrpides N."/>
            <person name="Mikhailova N."/>
            <person name="Hoff W."/>
            <person name="Richardson P."/>
        </authorList>
    </citation>
    <scope>NUCLEOTIDE SEQUENCE [LARGE SCALE GENOMIC DNA]</scope>
    <source>
        <strain evidence="4">DSM 244 / SL1</strain>
    </source>
</reference>
<dbReference type="AlphaFoldDB" id="A1WYJ6"/>
<keyword evidence="2" id="KW-0472">Membrane</keyword>
<dbReference type="STRING" id="349124.Hhal_1994"/>
<keyword evidence="2" id="KW-0812">Transmembrane</keyword>
<name>A1WYJ6_HALHL</name>
<protein>
    <submittedName>
        <fullName evidence="3">Uncharacterized protein</fullName>
    </submittedName>
</protein>
<keyword evidence="2" id="KW-1133">Transmembrane helix</keyword>
<dbReference type="HOGENOM" id="CLU_2273435_0_0_6"/>
<feature type="compositionally biased region" description="Basic and acidic residues" evidence="1">
    <location>
        <begin position="83"/>
        <end position="102"/>
    </location>
</feature>
<dbReference type="RefSeq" id="WP_011814780.1">
    <property type="nucleotide sequence ID" value="NC_008789.1"/>
</dbReference>
<feature type="transmembrane region" description="Helical" evidence="2">
    <location>
        <begin position="36"/>
        <end position="56"/>
    </location>
</feature>
<accession>A1WYJ6</accession>
<organism evidence="3 4">
    <name type="scientific">Halorhodospira halophila (strain DSM 244 / SL1)</name>
    <name type="common">Ectothiorhodospira halophila (strain DSM 244 / SL1)</name>
    <dbReference type="NCBI Taxonomy" id="349124"/>
    <lineage>
        <taxon>Bacteria</taxon>
        <taxon>Pseudomonadati</taxon>
        <taxon>Pseudomonadota</taxon>
        <taxon>Gammaproteobacteria</taxon>
        <taxon>Chromatiales</taxon>
        <taxon>Ectothiorhodospiraceae</taxon>
        <taxon>Halorhodospira</taxon>
    </lineage>
</organism>
<keyword evidence="4" id="KW-1185">Reference proteome</keyword>
<feature type="region of interest" description="Disordered" evidence="1">
    <location>
        <begin position="65"/>
        <end position="102"/>
    </location>
</feature>
<reference evidence="3 4" key="2">
    <citation type="journal article" date="2013" name="Stand. Genomic Sci.">
        <title>Complete genome sequence of Halorhodospira halophila SL1.</title>
        <authorList>
            <person name="Challacombe J.F."/>
            <person name="Majid S."/>
            <person name="Deole R."/>
            <person name="Brettin T.S."/>
            <person name="Bruce D."/>
            <person name="Delano S.F."/>
            <person name="Detter J.C."/>
            <person name="Gleasner C.D."/>
            <person name="Han C.S."/>
            <person name="Misra M."/>
            <person name="Reitenga K.G."/>
            <person name="Mikhailova N."/>
            <person name="Woyke T."/>
            <person name="Pitluck S."/>
            <person name="Nolan M."/>
            <person name="Land M.L."/>
            <person name="Saunders E."/>
            <person name="Tapia R."/>
            <person name="Lapidus A."/>
            <person name="Ivanova N."/>
            <person name="Hoff W.D."/>
        </authorList>
    </citation>
    <scope>NUCLEOTIDE SEQUENCE [LARGE SCALE GENOMIC DNA]</scope>
    <source>
        <strain evidence="4">DSM 244 / SL1</strain>
    </source>
</reference>
<dbReference type="EMBL" id="CP000544">
    <property type="protein sequence ID" value="ABM62758.1"/>
    <property type="molecule type" value="Genomic_DNA"/>
</dbReference>
<evidence type="ECO:0000313" key="3">
    <source>
        <dbReference type="EMBL" id="ABM62758.1"/>
    </source>
</evidence>